<dbReference type="RefSeq" id="WP_139037188.1">
    <property type="nucleotide sequence ID" value="NZ_VDDA01000008.1"/>
</dbReference>
<accession>A0A5C4LGX4</accession>
<comment type="caution">
    <text evidence="5">The sequence shown here is derived from an EMBL/GenBank/DDBJ whole genome shotgun (WGS) entry which is preliminary data.</text>
</comment>
<proteinExistence type="inferred from homology"/>
<keyword evidence="3" id="KW-0732">Signal</keyword>
<reference evidence="5 6" key="1">
    <citation type="submission" date="2019-06" db="EMBL/GenBank/DDBJ databases">
        <title>Genome of Methylobacterium sp. 17Sr1-39.</title>
        <authorList>
            <person name="Seo T."/>
        </authorList>
    </citation>
    <scope>NUCLEOTIDE SEQUENCE [LARGE SCALE GENOMIC DNA]</scope>
    <source>
        <strain evidence="5 6">17Sr1-39</strain>
    </source>
</reference>
<comment type="similarity">
    <text evidence="2">Belongs to the virb1 family.</text>
</comment>
<comment type="similarity">
    <text evidence="1">Belongs to the transglycosylase Slt family.</text>
</comment>
<feature type="domain" description="Transglycosylase SLT" evidence="4">
    <location>
        <begin position="31"/>
        <end position="125"/>
    </location>
</feature>
<dbReference type="AlphaFoldDB" id="A0A5C4LGX4"/>
<evidence type="ECO:0000256" key="3">
    <source>
        <dbReference type="SAM" id="SignalP"/>
    </source>
</evidence>
<evidence type="ECO:0000256" key="1">
    <source>
        <dbReference type="ARBA" id="ARBA00007734"/>
    </source>
</evidence>
<sequence length="376" mass="37588">MRKRLLIAVAVAAPLPASAQVSPVRDNIDALIEAHAKANGVPASFIHRVVKRESGYNPRAVGRGGAMGLMQIKHGTARALGYSGPAAGLLDARINLTYGVAYLAGAYKTAHGNEAQAYSYYARGYYYAAKRAGVRTDVAELEAPPVREAPANPLGKFFTNVFGGRPAAATATASADPSVAALAGAYAQQAAAQPYALPTPAAPQPVTAAQAPAQAAPAQMASAQIAAAQAAPAQAAPAQIAAAEPTVTVPLPPVRPASLAFHAAPTPAAGPALAYADNSAAAGLPFPTAGQTVSLAATPAAPVPPTAAPVPPAATTTVAALTPAAAAPVEAETGPKMPMPPRRPVEFRHFVVRKPAPAVPQTAAATPEPAAAAVSQ</sequence>
<dbReference type="PANTHER" id="PTHR37423:SF2">
    <property type="entry name" value="MEMBRANE-BOUND LYTIC MUREIN TRANSGLYCOSYLASE C"/>
    <property type="match status" value="1"/>
</dbReference>
<dbReference type="Pfam" id="PF01464">
    <property type="entry name" value="SLT"/>
    <property type="match status" value="1"/>
</dbReference>
<feature type="chain" id="PRO_5023148855" evidence="3">
    <location>
        <begin position="20"/>
        <end position="376"/>
    </location>
</feature>
<dbReference type="SUPFAM" id="SSF53955">
    <property type="entry name" value="Lysozyme-like"/>
    <property type="match status" value="1"/>
</dbReference>
<gene>
    <name evidence="5" type="ORF">FF100_18685</name>
</gene>
<dbReference type="InterPro" id="IPR023346">
    <property type="entry name" value="Lysozyme-like_dom_sf"/>
</dbReference>
<dbReference type="Gene3D" id="1.10.530.10">
    <property type="match status" value="1"/>
</dbReference>
<feature type="signal peptide" evidence="3">
    <location>
        <begin position="1"/>
        <end position="19"/>
    </location>
</feature>
<dbReference type="OrthoDB" id="9788661at2"/>
<keyword evidence="6" id="KW-1185">Reference proteome</keyword>
<evidence type="ECO:0000313" key="5">
    <source>
        <dbReference type="EMBL" id="TNC11669.1"/>
    </source>
</evidence>
<dbReference type="PANTHER" id="PTHR37423">
    <property type="entry name" value="SOLUBLE LYTIC MUREIN TRANSGLYCOSYLASE-RELATED"/>
    <property type="match status" value="1"/>
</dbReference>
<dbReference type="InterPro" id="IPR008258">
    <property type="entry name" value="Transglycosylase_SLT_dom_1"/>
</dbReference>
<evidence type="ECO:0000259" key="4">
    <source>
        <dbReference type="Pfam" id="PF01464"/>
    </source>
</evidence>
<protein>
    <submittedName>
        <fullName evidence="5">Lytic transglycosylase domain-containing protein</fullName>
    </submittedName>
</protein>
<evidence type="ECO:0000256" key="2">
    <source>
        <dbReference type="ARBA" id="ARBA00009387"/>
    </source>
</evidence>
<name>A0A5C4LGX4_9HYPH</name>
<dbReference type="EMBL" id="VDDA01000008">
    <property type="protein sequence ID" value="TNC11669.1"/>
    <property type="molecule type" value="Genomic_DNA"/>
</dbReference>
<organism evidence="5 6">
    <name type="scientific">Methylobacterium terricola</name>
    <dbReference type="NCBI Taxonomy" id="2583531"/>
    <lineage>
        <taxon>Bacteria</taxon>
        <taxon>Pseudomonadati</taxon>
        <taxon>Pseudomonadota</taxon>
        <taxon>Alphaproteobacteria</taxon>
        <taxon>Hyphomicrobiales</taxon>
        <taxon>Methylobacteriaceae</taxon>
        <taxon>Methylobacterium</taxon>
    </lineage>
</organism>
<evidence type="ECO:0000313" key="6">
    <source>
        <dbReference type="Proteomes" id="UP000305267"/>
    </source>
</evidence>
<dbReference type="Proteomes" id="UP000305267">
    <property type="component" value="Unassembled WGS sequence"/>
</dbReference>